<sequence>MERKLCPTSPRTLRHPMKKWMSRRQIGKGRIRARQAWHNHAQHRKEEWQWYQLACRDIERRHLAAEAAYEQLLRDEEAERQCQYHDAVRASTSRNLELEFMEVAGHRVFTTPYANVYALVEVMAAIENPTLDQQ</sequence>
<name>A0A811QDK5_9POAL</name>
<dbReference type="Proteomes" id="UP000604825">
    <property type="component" value="Unassembled WGS sequence"/>
</dbReference>
<accession>A0A811QDK5</accession>
<dbReference type="EMBL" id="CAJGYO010000009">
    <property type="protein sequence ID" value="CAD6253813.1"/>
    <property type="molecule type" value="Genomic_DNA"/>
</dbReference>
<organism evidence="1 2">
    <name type="scientific">Miscanthus lutarioriparius</name>
    <dbReference type="NCBI Taxonomy" id="422564"/>
    <lineage>
        <taxon>Eukaryota</taxon>
        <taxon>Viridiplantae</taxon>
        <taxon>Streptophyta</taxon>
        <taxon>Embryophyta</taxon>
        <taxon>Tracheophyta</taxon>
        <taxon>Spermatophyta</taxon>
        <taxon>Magnoliopsida</taxon>
        <taxon>Liliopsida</taxon>
        <taxon>Poales</taxon>
        <taxon>Poaceae</taxon>
        <taxon>PACMAD clade</taxon>
        <taxon>Panicoideae</taxon>
        <taxon>Andropogonodae</taxon>
        <taxon>Andropogoneae</taxon>
        <taxon>Saccharinae</taxon>
        <taxon>Miscanthus</taxon>
    </lineage>
</organism>
<reference evidence="1" key="1">
    <citation type="submission" date="2020-10" db="EMBL/GenBank/DDBJ databases">
        <authorList>
            <person name="Han B."/>
            <person name="Lu T."/>
            <person name="Zhao Q."/>
            <person name="Huang X."/>
            <person name="Zhao Y."/>
        </authorList>
    </citation>
    <scope>NUCLEOTIDE SEQUENCE</scope>
</reference>
<proteinExistence type="predicted"/>
<evidence type="ECO:0000313" key="2">
    <source>
        <dbReference type="Proteomes" id="UP000604825"/>
    </source>
</evidence>
<dbReference type="AlphaFoldDB" id="A0A811QDK5"/>
<evidence type="ECO:0000313" key="1">
    <source>
        <dbReference type="EMBL" id="CAD6253813.1"/>
    </source>
</evidence>
<keyword evidence="2" id="KW-1185">Reference proteome</keyword>
<gene>
    <name evidence="1" type="ORF">NCGR_LOCUS37432</name>
</gene>
<comment type="caution">
    <text evidence="1">The sequence shown here is derived from an EMBL/GenBank/DDBJ whole genome shotgun (WGS) entry which is preliminary data.</text>
</comment>
<protein>
    <submittedName>
        <fullName evidence="1">Uncharacterized protein</fullName>
    </submittedName>
</protein>